<dbReference type="Proteomes" id="UP000263094">
    <property type="component" value="Unassembled WGS sequence"/>
</dbReference>
<dbReference type="InterPro" id="IPR029063">
    <property type="entry name" value="SAM-dependent_MTases_sf"/>
</dbReference>
<dbReference type="GO" id="GO:0008757">
    <property type="term" value="F:S-adenosylmethionine-dependent methyltransferase activity"/>
    <property type="evidence" value="ECO:0007669"/>
    <property type="project" value="InterPro"/>
</dbReference>
<dbReference type="CDD" id="cd02440">
    <property type="entry name" value="AdoMet_MTases"/>
    <property type="match status" value="1"/>
</dbReference>
<dbReference type="PANTHER" id="PTHR44942:SF4">
    <property type="entry name" value="METHYLTRANSFERASE TYPE 11 DOMAIN-CONTAINING PROTEIN"/>
    <property type="match status" value="1"/>
</dbReference>
<dbReference type="Pfam" id="PF08241">
    <property type="entry name" value="Methyltransf_11"/>
    <property type="match status" value="1"/>
</dbReference>
<gene>
    <name evidence="6" type="ORF">DY218_34030</name>
</gene>
<evidence type="ECO:0000256" key="4">
    <source>
        <dbReference type="SAM" id="MobiDB-lite"/>
    </source>
</evidence>
<dbReference type="Gene3D" id="3.40.50.150">
    <property type="entry name" value="Vaccinia Virus protein VP39"/>
    <property type="match status" value="1"/>
</dbReference>
<dbReference type="SUPFAM" id="SSF53335">
    <property type="entry name" value="S-adenosyl-L-methionine-dependent methyltransferases"/>
    <property type="match status" value="1"/>
</dbReference>
<evidence type="ECO:0000256" key="2">
    <source>
        <dbReference type="ARBA" id="ARBA00022603"/>
    </source>
</evidence>
<sequence length="273" mass="29424">MPTLPARQPDPDPAETHRHRSVAESFGAEAARYDRARPRYPQALLRRIADSAPGPDVLDVGCGTGIVARQLAAEGCRVQGLDADERMAEVARANGLDVEVGRFEDWAADGRSFDAVVAGQTWHWVDPATGADRAARLLRPRGTLALFWNAGEPPAALTEAFAEVFRRVAPDSLALRGISGSAVDGYGLMCETAADGIRGTGAFAEPERWREDWEFTYSREAWLDQLPTTGAFTPLTAEQRAEALAGVGEAIDAMGGRFTMRYATLAVVASRLP</sequence>
<name>A0A372LV90_9ACTN</name>
<proteinExistence type="inferred from homology"/>
<keyword evidence="7" id="KW-1185">Reference proteome</keyword>
<organism evidence="6 7">
    <name type="scientific">Streptomyces triticagri</name>
    <dbReference type="NCBI Taxonomy" id="2293568"/>
    <lineage>
        <taxon>Bacteria</taxon>
        <taxon>Bacillati</taxon>
        <taxon>Actinomycetota</taxon>
        <taxon>Actinomycetes</taxon>
        <taxon>Kitasatosporales</taxon>
        <taxon>Streptomycetaceae</taxon>
        <taxon>Streptomyces</taxon>
    </lineage>
</organism>
<evidence type="ECO:0000256" key="3">
    <source>
        <dbReference type="ARBA" id="ARBA00022679"/>
    </source>
</evidence>
<evidence type="ECO:0000313" key="7">
    <source>
        <dbReference type="Proteomes" id="UP000263094"/>
    </source>
</evidence>
<evidence type="ECO:0000259" key="5">
    <source>
        <dbReference type="Pfam" id="PF08241"/>
    </source>
</evidence>
<dbReference type="EMBL" id="QUAK01000239">
    <property type="protein sequence ID" value="RFU82290.1"/>
    <property type="molecule type" value="Genomic_DNA"/>
</dbReference>
<accession>A0A372LV90</accession>
<reference evidence="6 7" key="1">
    <citation type="submission" date="2018-08" db="EMBL/GenBank/DDBJ databases">
        <title>Isolation, diversity and antifungal activity of Actinobacteria from wheat.</title>
        <authorList>
            <person name="Han C."/>
        </authorList>
    </citation>
    <scope>NUCLEOTIDE SEQUENCE [LARGE SCALE GENOMIC DNA]</scope>
    <source>
        <strain evidence="6 7">NEAU-YY421</strain>
    </source>
</reference>
<keyword evidence="2 6" id="KW-0489">Methyltransferase</keyword>
<dbReference type="InterPro" id="IPR051052">
    <property type="entry name" value="Diverse_substrate_MTase"/>
</dbReference>
<dbReference type="RefSeq" id="WP_128560027.1">
    <property type="nucleotide sequence ID" value="NZ_QUAK01000239.1"/>
</dbReference>
<feature type="region of interest" description="Disordered" evidence="4">
    <location>
        <begin position="1"/>
        <end position="27"/>
    </location>
</feature>
<dbReference type="AlphaFoldDB" id="A0A372LV90"/>
<feature type="domain" description="Methyltransferase type 11" evidence="5">
    <location>
        <begin position="58"/>
        <end position="145"/>
    </location>
</feature>
<protein>
    <submittedName>
        <fullName evidence="6">Class I SAM-dependent methyltransferase</fullName>
    </submittedName>
</protein>
<evidence type="ECO:0000313" key="6">
    <source>
        <dbReference type="EMBL" id="RFU82290.1"/>
    </source>
</evidence>
<dbReference type="InterPro" id="IPR013216">
    <property type="entry name" value="Methyltransf_11"/>
</dbReference>
<dbReference type="PANTHER" id="PTHR44942">
    <property type="entry name" value="METHYLTRANSF_11 DOMAIN-CONTAINING PROTEIN"/>
    <property type="match status" value="1"/>
</dbReference>
<dbReference type="GO" id="GO:0032259">
    <property type="term" value="P:methylation"/>
    <property type="evidence" value="ECO:0007669"/>
    <property type="project" value="UniProtKB-KW"/>
</dbReference>
<comment type="caution">
    <text evidence="6">The sequence shown here is derived from an EMBL/GenBank/DDBJ whole genome shotgun (WGS) entry which is preliminary data.</text>
</comment>
<keyword evidence="3 6" id="KW-0808">Transferase</keyword>
<evidence type="ECO:0000256" key="1">
    <source>
        <dbReference type="ARBA" id="ARBA00008361"/>
    </source>
</evidence>
<comment type="similarity">
    <text evidence="1">Belongs to the methyltransferase superfamily.</text>
</comment>
<dbReference type="OrthoDB" id="9797252at2"/>